<gene>
    <name evidence="2" type="ordered locus">Clos_1157</name>
</gene>
<evidence type="ECO:0000313" key="3">
    <source>
        <dbReference type="Proteomes" id="UP000000269"/>
    </source>
</evidence>
<dbReference type="InterPro" id="IPR025623">
    <property type="entry name" value="YusW"/>
</dbReference>
<organism evidence="2 3">
    <name type="scientific">Alkaliphilus oremlandii (strain OhILAs)</name>
    <name type="common">Clostridium oremlandii (strain OhILAs)</name>
    <dbReference type="NCBI Taxonomy" id="350688"/>
    <lineage>
        <taxon>Bacteria</taxon>
        <taxon>Bacillati</taxon>
        <taxon>Bacillota</taxon>
        <taxon>Clostridia</taxon>
        <taxon>Peptostreptococcales</taxon>
        <taxon>Natronincolaceae</taxon>
        <taxon>Alkaliphilus</taxon>
    </lineage>
</organism>
<evidence type="ECO:0000313" key="2">
    <source>
        <dbReference type="EMBL" id="ABW18703.1"/>
    </source>
</evidence>
<dbReference type="RefSeq" id="WP_012159015.1">
    <property type="nucleotide sequence ID" value="NC_009922.1"/>
</dbReference>
<dbReference type="Proteomes" id="UP000000269">
    <property type="component" value="Chromosome"/>
</dbReference>
<dbReference type="EMBL" id="CP000853">
    <property type="protein sequence ID" value="ABW18703.1"/>
    <property type="molecule type" value="Genomic_DNA"/>
</dbReference>
<proteinExistence type="predicted"/>
<evidence type="ECO:0008006" key="4">
    <source>
        <dbReference type="Google" id="ProtNLM"/>
    </source>
</evidence>
<accession>A8MF34</accession>
<protein>
    <recommendedName>
        <fullName evidence="4">Lipoprotein</fullName>
    </recommendedName>
</protein>
<evidence type="ECO:0000256" key="1">
    <source>
        <dbReference type="SAM" id="MobiDB-lite"/>
    </source>
</evidence>
<reference evidence="3" key="1">
    <citation type="submission" date="2007-10" db="EMBL/GenBank/DDBJ databases">
        <title>Complete genome of Alkaliphilus oremlandii OhILAs.</title>
        <authorList>
            <person name="Copeland A."/>
            <person name="Lucas S."/>
            <person name="Lapidus A."/>
            <person name="Barry K."/>
            <person name="Detter J.C."/>
            <person name="Glavina del Rio T."/>
            <person name="Hammon N."/>
            <person name="Israni S."/>
            <person name="Dalin E."/>
            <person name="Tice H."/>
            <person name="Pitluck S."/>
            <person name="Chain P."/>
            <person name="Malfatti S."/>
            <person name="Shin M."/>
            <person name="Vergez L."/>
            <person name="Schmutz J."/>
            <person name="Larimer F."/>
            <person name="Land M."/>
            <person name="Hauser L."/>
            <person name="Kyrpides N."/>
            <person name="Mikhailova N."/>
            <person name="Stolz J.F."/>
            <person name="Dawson A."/>
            <person name="Fisher E."/>
            <person name="Crable B."/>
            <person name="Perera E."/>
            <person name="Lisak J."/>
            <person name="Ranganathan M."/>
            <person name="Basu P."/>
            <person name="Richardson P."/>
        </authorList>
    </citation>
    <scope>NUCLEOTIDE SEQUENCE [LARGE SCALE GENOMIC DNA]</scope>
    <source>
        <strain evidence="3">OhILAs</strain>
    </source>
</reference>
<dbReference type="Pfam" id="PF14039">
    <property type="entry name" value="YusW"/>
    <property type="match status" value="1"/>
</dbReference>
<dbReference type="KEGG" id="aoe:Clos_1157"/>
<keyword evidence="3" id="KW-1185">Reference proteome</keyword>
<feature type="region of interest" description="Disordered" evidence="1">
    <location>
        <begin position="28"/>
        <end position="47"/>
    </location>
</feature>
<dbReference type="AlphaFoldDB" id="A8MF34"/>
<dbReference type="PROSITE" id="PS51257">
    <property type="entry name" value="PROKAR_LIPOPROTEIN"/>
    <property type="match status" value="1"/>
</dbReference>
<dbReference type="HOGENOM" id="CLU_1623687_0_0_9"/>
<sequence>MNRKIIPYFVVVLLLFVLTITGCTASQKPNVSDNNNIMPNEPKTTTPDPTADFTLNEIHAFDLDIELINNDKIDMEYKKGLNNKESKIETLLNGKKSTSQHESASREIEDLISKLPGASIANTNKIIDETLSLLKLKREDVVDFEMEFLFESGEKVTIEFNTR</sequence>
<name>A8MF34_ALKOO</name>